<protein>
    <submittedName>
        <fullName evidence="6">ANK_REP_REGION domain-containing protein</fullName>
    </submittedName>
</protein>
<feature type="region of interest" description="Disordered" evidence="4">
    <location>
        <begin position="1"/>
        <end position="27"/>
    </location>
</feature>
<feature type="repeat" description="ANK" evidence="3">
    <location>
        <begin position="194"/>
        <end position="226"/>
    </location>
</feature>
<dbReference type="PANTHER" id="PTHR24178">
    <property type="entry name" value="MOLTING PROTEIN MLT-4"/>
    <property type="match status" value="1"/>
</dbReference>
<dbReference type="PROSITE" id="PS50297">
    <property type="entry name" value="ANK_REP_REGION"/>
    <property type="match status" value="1"/>
</dbReference>
<dbReference type="PROSITE" id="PS50088">
    <property type="entry name" value="ANK_REPEAT"/>
    <property type="match status" value="1"/>
</dbReference>
<evidence type="ECO:0000256" key="4">
    <source>
        <dbReference type="SAM" id="MobiDB-lite"/>
    </source>
</evidence>
<keyword evidence="1" id="KW-0677">Repeat</keyword>
<name>A0A1I7WIZ4_HETBA</name>
<evidence type="ECO:0000256" key="3">
    <source>
        <dbReference type="PROSITE-ProRule" id="PRU00023"/>
    </source>
</evidence>
<dbReference type="Gene3D" id="1.25.40.20">
    <property type="entry name" value="Ankyrin repeat-containing domain"/>
    <property type="match status" value="1"/>
</dbReference>
<dbReference type="SUPFAM" id="SSF48403">
    <property type="entry name" value="Ankyrin repeat"/>
    <property type="match status" value="1"/>
</dbReference>
<evidence type="ECO:0000313" key="5">
    <source>
        <dbReference type="Proteomes" id="UP000095283"/>
    </source>
</evidence>
<evidence type="ECO:0000313" key="6">
    <source>
        <dbReference type="WBParaSite" id="Hba_04987"/>
    </source>
</evidence>
<keyword evidence="2 3" id="KW-0040">ANK repeat</keyword>
<dbReference type="InterPro" id="IPR036770">
    <property type="entry name" value="Ankyrin_rpt-contain_sf"/>
</dbReference>
<feature type="compositionally biased region" description="Polar residues" evidence="4">
    <location>
        <begin position="18"/>
        <end position="27"/>
    </location>
</feature>
<dbReference type="Proteomes" id="UP000095283">
    <property type="component" value="Unplaced"/>
</dbReference>
<keyword evidence="5" id="KW-1185">Reference proteome</keyword>
<dbReference type="WBParaSite" id="Hba_04987">
    <property type="protein sequence ID" value="Hba_04987"/>
    <property type="gene ID" value="Hba_04987"/>
</dbReference>
<accession>A0A1I7WIZ4</accession>
<sequence length="297" mass="33175">MPEGLAVEERKGGLPKSLSDTEMSTSSGQAGDRLWLILANTVEEPITVAFSIDGYRIEAADIILRQTLLTFTVPSLPCTEDRDIQMILSNITLQVTIPFSFKATNHSETYCNLSLDSLIEFATTGEIFSLIQPFAKLIADVDSERNTILHIAAKNMQSYALKSILSVIPETEKEGFDVSYLIIFPNILNVRNCRGQTALHCAIRAGDPDSVHYLMNHGAATNIPDNHKNTAIHYLADAYNEAIFKEILEPAREQISDLEALNDEGKKNNFHLISDIVKLKKSHEKWEFPIGYGFKKF</sequence>
<dbReference type="SMART" id="SM00248">
    <property type="entry name" value="ANK"/>
    <property type="match status" value="3"/>
</dbReference>
<dbReference type="AlphaFoldDB" id="A0A1I7WIZ4"/>
<evidence type="ECO:0000256" key="2">
    <source>
        <dbReference type="ARBA" id="ARBA00023043"/>
    </source>
</evidence>
<dbReference type="InterPro" id="IPR002110">
    <property type="entry name" value="Ankyrin_rpt"/>
</dbReference>
<reference evidence="6" key="1">
    <citation type="submission" date="2016-11" db="UniProtKB">
        <authorList>
            <consortium name="WormBaseParasite"/>
        </authorList>
    </citation>
    <scope>IDENTIFICATION</scope>
</reference>
<organism evidence="5 6">
    <name type="scientific">Heterorhabditis bacteriophora</name>
    <name type="common">Entomopathogenic nematode worm</name>
    <dbReference type="NCBI Taxonomy" id="37862"/>
    <lineage>
        <taxon>Eukaryota</taxon>
        <taxon>Metazoa</taxon>
        <taxon>Ecdysozoa</taxon>
        <taxon>Nematoda</taxon>
        <taxon>Chromadorea</taxon>
        <taxon>Rhabditida</taxon>
        <taxon>Rhabditina</taxon>
        <taxon>Rhabditomorpha</taxon>
        <taxon>Strongyloidea</taxon>
        <taxon>Heterorhabditidae</taxon>
        <taxon>Heterorhabditis</taxon>
    </lineage>
</organism>
<evidence type="ECO:0000256" key="1">
    <source>
        <dbReference type="ARBA" id="ARBA00022737"/>
    </source>
</evidence>
<dbReference type="Pfam" id="PF12796">
    <property type="entry name" value="Ank_2"/>
    <property type="match status" value="1"/>
</dbReference>
<proteinExistence type="predicted"/>